<feature type="compositionally biased region" description="Low complexity" evidence="10">
    <location>
        <begin position="14"/>
        <end position="27"/>
    </location>
</feature>
<evidence type="ECO:0000256" key="6">
    <source>
        <dbReference type="ARBA" id="ARBA00022989"/>
    </source>
</evidence>
<comment type="function">
    <text evidence="9">Essential subunit of the Sec protein translocation channel SecYEG. Clamps together the 2 halves of SecY. May contact the channel plug during translocation.</text>
</comment>
<evidence type="ECO:0000313" key="12">
    <source>
        <dbReference type="Proteomes" id="UP000293764"/>
    </source>
</evidence>
<keyword evidence="12" id="KW-1185">Reference proteome</keyword>
<dbReference type="GO" id="GO:0009306">
    <property type="term" value="P:protein secretion"/>
    <property type="evidence" value="ECO:0007669"/>
    <property type="project" value="UniProtKB-UniRule"/>
</dbReference>
<evidence type="ECO:0000256" key="7">
    <source>
        <dbReference type="ARBA" id="ARBA00023010"/>
    </source>
</evidence>
<name>A0A4Q5MZA7_9MICO</name>
<dbReference type="PANTHER" id="PTHR33910:SF1">
    <property type="entry name" value="PROTEIN TRANSLOCASE SUBUNIT SECE"/>
    <property type="match status" value="1"/>
</dbReference>
<dbReference type="Pfam" id="PF00584">
    <property type="entry name" value="SecE"/>
    <property type="match status" value="1"/>
</dbReference>
<dbReference type="NCBIfam" id="TIGR00964">
    <property type="entry name" value="secE_bact"/>
    <property type="match status" value="1"/>
</dbReference>
<dbReference type="InterPro" id="IPR001901">
    <property type="entry name" value="Translocase_SecE/Sec61-g"/>
</dbReference>
<evidence type="ECO:0000256" key="9">
    <source>
        <dbReference type="HAMAP-Rule" id="MF_00422"/>
    </source>
</evidence>
<evidence type="ECO:0000313" key="11">
    <source>
        <dbReference type="EMBL" id="RYV51065.1"/>
    </source>
</evidence>
<dbReference type="GO" id="GO:0005886">
    <property type="term" value="C:plasma membrane"/>
    <property type="evidence" value="ECO:0007669"/>
    <property type="project" value="UniProtKB-SubCell"/>
</dbReference>
<feature type="region of interest" description="Disordered" evidence="10">
    <location>
        <begin position="1"/>
        <end position="43"/>
    </location>
</feature>
<keyword evidence="5 9" id="KW-0653">Protein transport</keyword>
<evidence type="ECO:0000256" key="2">
    <source>
        <dbReference type="ARBA" id="ARBA00022448"/>
    </source>
</evidence>
<evidence type="ECO:0000256" key="8">
    <source>
        <dbReference type="ARBA" id="ARBA00023136"/>
    </source>
</evidence>
<sequence length="109" mass="11495">MKTTKHETEGPTVSDSAPAAASGADGAAAERHAPARSGSSKDAPKASLFARIALFLRQVVAELKKVVRPTRSELVTYTTVVLVFVLVVMAFVTGIDLIIGRITLWVFGG</sequence>
<feature type="transmembrane region" description="Helical" evidence="9">
    <location>
        <begin position="74"/>
        <end position="99"/>
    </location>
</feature>
<evidence type="ECO:0000256" key="4">
    <source>
        <dbReference type="ARBA" id="ARBA00022692"/>
    </source>
</evidence>
<comment type="similarity">
    <text evidence="9">Belongs to the SecE/SEC61-gamma family.</text>
</comment>
<evidence type="ECO:0000256" key="3">
    <source>
        <dbReference type="ARBA" id="ARBA00022475"/>
    </source>
</evidence>
<keyword evidence="4 9" id="KW-0812">Transmembrane</keyword>
<dbReference type="PANTHER" id="PTHR33910">
    <property type="entry name" value="PROTEIN TRANSLOCASE SUBUNIT SECE"/>
    <property type="match status" value="1"/>
</dbReference>
<dbReference type="Gene3D" id="1.20.5.1030">
    <property type="entry name" value="Preprotein translocase secy subunit"/>
    <property type="match status" value="1"/>
</dbReference>
<dbReference type="GO" id="GO:0008320">
    <property type="term" value="F:protein transmembrane transporter activity"/>
    <property type="evidence" value="ECO:0007669"/>
    <property type="project" value="UniProtKB-UniRule"/>
</dbReference>
<reference evidence="11 12" key="1">
    <citation type="submission" date="2019-01" db="EMBL/GenBank/DDBJ databases">
        <title>Novel species of Cellulomonas.</title>
        <authorList>
            <person name="Liu Q."/>
            <person name="Xin Y.-H."/>
        </authorList>
    </citation>
    <scope>NUCLEOTIDE SEQUENCE [LARGE SCALE GENOMIC DNA]</scope>
    <source>
        <strain evidence="11 12">HLT2-17</strain>
    </source>
</reference>
<keyword evidence="3 9" id="KW-1003">Cell membrane</keyword>
<comment type="subunit">
    <text evidence="9">Component of the Sec protein translocase complex. Heterotrimer consisting of SecY, SecE and SecG subunits. The heterotrimers can form oligomers, although 1 heterotrimer is thought to be able to translocate proteins. Interacts with the ribosome. Interacts with SecDF, and other proteins may be involved. Interacts with SecA.</text>
</comment>
<keyword evidence="7 9" id="KW-0811">Translocation</keyword>
<protein>
    <recommendedName>
        <fullName evidence="9">Protein translocase subunit SecE</fullName>
    </recommendedName>
</protein>
<dbReference type="GO" id="GO:0043952">
    <property type="term" value="P:protein transport by the Sec complex"/>
    <property type="evidence" value="ECO:0007669"/>
    <property type="project" value="UniProtKB-UniRule"/>
</dbReference>
<dbReference type="InterPro" id="IPR005807">
    <property type="entry name" value="SecE_bac"/>
</dbReference>
<proteinExistence type="inferred from homology"/>
<evidence type="ECO:0000256" key="1">
    <source>
        <dbReference type="ARBA" id="ARBA00004370"/>
    </source>
</evidence>
<dbReference type="Proteomes" id="UP000293764">
    <property type="component" value="Unassembled WGS sequence"/>
</dbReference>
<gene>
    <name evidence="9 11" type="primary">secE</name>
    <name evidence="11" type="ORF">EUA98_10490</name>
</gene>
<dbReference type="InterPro" id="IPR038379">
    <property type="entry name" value="SecE_sf"/>
</dbReference>
<dbReference type="AlphaFoldDB" id="A0A4Q5MZA7"/>
<organism evidence="11 12">
    <name type="scientific">Pengzhenrongella frigida</name>
    <dbReference type="NCBI Taxonomy" id="1259133"/>
    <lineage>
        <taxon>Bacteria</taxon>
        <taxon>Bacillati</taxon>
        <taxon>Actinomycetota</taxon>
        <taxon>Actinomycetes</taxon>
        <taxon>Micrococcales</taxon>
        <taxon>Pengzhenrongella</taxon>
    </lineage>
</organism>
<dbReference type="EMBL" id="SDWW01000022">
    <property type="protein sequence ID" value="RYV51065.1"/>
    <property type="molecule type" value="Genomic_DNA"/>
</dbReference>
<keyword evidence="2 9" id="KW-0813">Transport</keyword>
<dbReference type="GO" id="GO:0006605">
    <property type="term" value="P:protein targeting"/>
    <property type="evidence" value="ECO:0007669"/>
    <property type="project" value="UniProtKB-UniRule"/>
</dbReference>
<dbReference type="GO" id="GO:0065002">
    <property type="term" value="P:intracellular protein transmembrane transport"/>
    <property type="evidence" value="ECO:0007669"/>
    <property type="project" value="UniProtKB-UniRule"/>
</dbReference>
<keyword evidence="6 9" id="KW-1133">Transmembrane helix</keyword>
<dbReference type="OrthoDB" id="9805743at2"/>
<accession>A0A4Q5MZA7</accession>
<comment type="subcellular location">
    <subcellularLocation>
        <location evidence="9">Cell membrane</location>
        <topology evidence="9">Single-pass membrane protein</topology>
    </subcellularLocation>
    <subcellularLocation>
        <location evidence="1">Membrane</location>
    </subcellularLocation>
</comment>
<comment type="caution">
    <text evidence="11">The sequence shown here is derived from an EMBL/GenBank/DDBJ whole genome shotgun (WGS) entry which is preliminary data.</text>
</comment>
<evidence type="ECO:0000256" key="5">
    <source>
        <dbReference type="ARBA" id="ARBA00022927"/>
    </source>
</evidence>
<evidence type="ECO:0000256" key="10">
    <source>
        <dbReference type="SAM" id="MobiDB-lite"/>
    </source>
</evidence>
<keyword evidence="8 9" id="KW-0472">Membrane</keyword>
<dbReference type="HAMAP" id="MF_00422">
    <property type="entry name" value="SecE"/>
    <property type="match status" value="1"/>
</dbReference>